<evidence type="ECO:0000313" key="3">
    <source>
        <dbReference type="Proteomes" id="UP000295717"/>
    </source>
</evidence>
<protein>
    <submittedName>
        <fullName evidence="2">Uncharacterized protein DUF2760</fullName>
    </submittedName>
</protein>
<dbReference type="InterPro" id="IPR021212">
    <property type="entry name" value="DUF2760"/>
</dbReference>
<proteinExistence type="predicted"/>
<gene>
    <name evidence="2" type="ORF">EDC35_104360</name>
</gene>
<name>A0A4R3N0G4_9GAMM</name>
<comment type="caution">
    <text evidence="2">The sequence shown here is derived from an EMBL/GenBank/DDBJ whole genome shotgun (WGS) entry which is preliminary data.</text>
</comment>
<dbReference type="RefSeq" id="WP_243651585.1">
    <property type="nucleotide sequence ID" value="NZ_SMAO01000004.1"/>
</dbReference>
<organism evidence="2 3">
    <name type="scientific">Thiobaca trueperi</name>
    <dbReference type="NCBI Taxonomy" id="127458"/>
    <lineage>
        <taxon>Bacteria</taxon>
        <taxon>Pseudomonadati</taxon>
        <taxon>Pseudomonadota</taxon>
        <taxon>Gammaproteobacteria</taxon>
        <taxon>Chromatiales</taxon>
        <taxon>Chromatiaceae</taxon>
        <taxon>Thiobaca</taxon>
    </lineage>
</organism>
<accession>A0A4R3N0G4</accession>
<dbReference type="AlphaFoldDB" id="A0A4R3N0G4"/>
<sequence>MTAPAPSILRRAAATVIRIRDELREAAVVRSTANWFKHQTPRVIAALGRARRELADSRAAHALADWIRDRLPADTRPAPAPPAALEKAPPDSALLLLGLLQKEGRLLDFLHEDIKSYSDQEVGAAARVVHQGCQRVLQEYLTIAPVRDEPEGSRITLEPGFDASAIRPTGNLVGDPPFTGHLAHRGWHVVETRLPQLASTHDLRILAPAEVEL</sequence>
<reference evidence="2 3" key="1">
    <citation type="submission" date="2019-03" db="EMBL/GenBank/DDBJ databases">
        <title>Genomic Encyclopedia of Type Strains, Phase IV (KMG-IV): sequencing the most valuable type-strain genomes for metagenomic binning, comparative biology and taxonomic classification.</title>
        <authorList>
            <person name="Goeker M."/>
        </authorList>
    </citation>
    <scope>NUCLEOTIDE SEQUENCE [LARGE SCALE GENOMIC DNA]</scope>
    <source>
        <strain evidence="2 3">DSM 13587</strain>
    </source>
</reference>
<keyword evidence="3" id="KW-1185">Reference proteome</keyword>
<evidence type="ECO:0000313" key="2">
    <source>
        <dbReference type="EMBL" id="TCT21501.1"/>
    </source>
</evidence>
<evidence type="ECO:0000259" key="1">
    <source>
        <dbReference type="Pfam" id="PF10816"/>
    </source>
</evidence>
<feature type="domain" description="DUF2760" evidence="1">
    <location>
        <begin position="90"/>
        <end position="212"/>
    </location>
</feature>
<dbReference type="Pfam" id="PF10816">
    <property type="entry name" value="DUF2760"/>
    <property type="match status" value="1"/>
</dbReference>
<dbReference type="Proteomes" id="UP000295717">
    <property type="component" value="Unassembled WGS sequence"/>
</dbReference>
<dbReference type="EMBL" id="SMAO01000004">
    <property type="protein sequence ID" value="TCT21501.1"/>
    <property type="molecule type" value="Genomic_DNA"/>
</dbReference>